<feature type="region of interest" description="Disordered" evidence="5">
    <location>
        <begin position="1092"/>
        <end position="1158"/>
    </location>
</feature>
<feature type="compositionally biased region" description="Pro residues" evidence="5">
    <location>
        <begin position="1104"/>
        <end position="1118"/>
    </location>
</feature>
<dbReference type="FunCoup" id="A0A2V0NZZ9">
    <property type="interactions" value="2201"/>
</dbReference>
<evidence type="ECO:0000256" key="4">
    <source>
        <dbReference type="SAM" id="Coils"/>
    </source>
</evidence>
<dbReference type="GO" id="GO:0008270">
    <property type="term" value="F:zinc ion binding"/>
    <property type="evidence" value="ECO:0007669"/>
    <property type="project" value="UniProtKB-KW"/>
</dbReference>
<dbReference type="GO" id="GO:0007033">
    <property type="term" value="P:vacuole organization"/>
    <property type="evidence" value="ECO:0007669"/>
    <property type="project" value="TreeGrafter"/>
</dbReference>
<feature type="compositionally biased region" description="Low complexity" evidence="5">
    <location>
        <begin position="39"/>
        <end position="48"/>
    </location>
</feature>
<keyword evidence="4" id="KW-0175">Coiled coil</keyword>
<feature type="compositionally biased region" description="Low complexity" evidence="5">
    <location>
        <begin position="1094"/>
        <end position="1103"/>
    </location>
</feature>
<feature type="compositionally biased region" description="Gly residues" evidence="5">
    <location>
        <begin position="384"/>
        <end position="410"/>
    </location>
</feature>
<keyword evidence="2" id="KW-0863">Zinc-finger</keyword>
<dbReference type="GO" id="GO:0030674">
    <property type="term" value="F:protein-macromolecule adaptor activity"/>
    <property type="evidence" value="ECO:0007669"/>
    <property type="project" value="TreeGrafter"/>
</dbReference>
<dbReference type="PANTHER" id="PTHR23323">
    <property type="entry name" value="VACUOLAR PROTEIN SORTING-ASSOCIATED PROTEIN"/>
    <property type="match status" value="1"/>
</dbReference>
<keyword evidence="8" id="KW-1185">Reference proteome</keyword>
<evidence type="ECO:0000256" key="5">
    <source>
        <dbReference type="SAM" id="MobiDB-lite"/>
    </source>
</evidence>
<dbReference type="InterPro" id="IPR007810">
    <property type="entry name" value="Pep3/Vps18_beta-prop"/>
</dbReference>
<dbReference type="Pfam" id="PF05131">
    <property type="entry name" value="Pep3_Vps18"/>
    <property type="match status" value="1"/>
</dbReference>
<dbReference type="OrthoDB" id="1845386at2759"/>
<protein>
    <recommendedName>
        <fullName evidence="6">Pep3/Vps18 beta-propeller domain-containing protein</fullName>
    </recommendedName>
</protein>
<feature type="compositionally biased region" description="Gly residues" evidence="5">
    <location>
        <begin position="1147"/>
        <end position="1158"/>
    </location>
</feature>
<evidence type="ECO:0000256" key="1">
    <source>
        <dbReference type="ARBA" id="ARBA00022723"/>
    </source>
</evidence>
<evidence type="ECO:0000259" key="6">
    <source>
        <dbReference type="Pfam" id="PF05131"/>
    </source>
</evidence>
<name>A0A2V0NZZ9_9CHLO</name>
<accession>A0A2V0NZZ9</accession>
<dbReference type="GO" id="GO:0007032">
    <property type="term" value="P:endosome organization"/>
    <property type="evidence" value="ECO:0007669"/>
    <property type="project" value="TreeGrafter"/>
</dbReference>
<dbReference type="InParanoid" id="A0A2V0NZZ9"/>
<evidence type="ECO:0000256" key="2">
    <source>
        <dbReference type="ARBA" id="ARBA00022771"/>
    </source>
</evidence>
<dbReference type="AlphaFoldDB" id="A0A2V0NZZ9"/>
<keyword evidence="1" id="KW-0479">Metal-binding</keyword>
<dbReference type="PANTHER" id="PTHR23323:SF26">
    <property type="entry name" value="VACUOLAR PROTEIN SORTING-ASSOCIATED PROTEIN 18 HOMOLOG"/>
    <property type="match status" value="1"/>
</dbReference>
<dbReference type="GO" id="GO:0048284">
    <property type="term" value="P:organelle fusion"/>
    <property type="evidence" value="ECO:0007669"/>
    <property type="project" value="TreeGrafter"/>
</dbReference>
<dbReference type="GO" id="GO:0030897">
    <property type="term" value="C:HOPS complex"/>
    <property type="evidence" value="ECO:0007669"/>
    <property type="project" value="TreeGrafter"/>
</dbReference>
<dbReference type="Proteomes" id="UP000247498">
    <property type="component" value="Unassembled WGS sequence"/>
</dbReference>
<feature type="compositionally biased region" description="Low complexity" evidence="5">
    <location>
        <begin position="1135"/>
        <end position="1146"/>
    </location>
</feature>
<dbReference type="EMBL" id="BDRX01000017">
    <property type="protein sequence ID" value="GBF90405.1"/>
    <property type="molecule type" value="Genomic_DNA"/>
</dbReference>
<dbReference type="STRING" id="307507.A0A2V0NZZ9"/>
<organism evidence="7 8">
    <name type="scientific">Raphidocelis subcapitata</name>
    <dbReference type="NCBI Taxonomy" id="307507"/>
    <lineage>
        <taxon>Eukaryota</taxon>
        <taxon>Viridiplantae</taxon>
        <taxon>Chlorophyta</taxon>
        <taxon>core chlorophytes</taxon>
        <taxon>Chlorophyceae</taxon>
        <taxon>CS clade</taxon>
        <taxon>Sphaeropleales</taxon>
        <taxon>Selenastraceae</taxon>
        <taxon>Raphidocelis</taxon>
    </lineage>
</organism>
<sequence length="1213" mass="122781">MDLLEDFDRARSTLDELGQISARTDPSAALGGGGGDGGAPDAFGFDAAAGGGGGGDGGGGGGGEGYEPPRLGLELTVRQAARGRGQIVAAAAAQDTVLLATSRGFLLRYHWDDHGNEKAVECELHRSPDLSVAGLWLDPSGRHTLAVLKNARTGAHETHYMHSTWPRPRALPRLAGLAVSAVGWQRGAAAAAAAGGGGGEGGEELDLENTTGEVLLGTETGSLHAARIDARAPAKKDAPPSPLHDWSDRRRAVCAAAVEALPCGARVALVATPGALFVASGPGPGLESAFARFQGGGVGGGGGGGAGEGRVWEPLLEVAVPSLRSCLWLGARGGGGLPARFAWMVGGCICHGHLLLERFADDASVAAGDPQEYVGDMRQLLLGGGTAAPPDGGGGGGTGAPPDGGEGGGTTPEDEPMAMAVTEYHYLLLHPDKLTAVNQVSGRTVAEVPLGGATGAPLALLQDGCGPAGGGAPLLVAGDALYEAALENEGRGMWRTYLEAEDYESALRLAAGPAQRDAVYCAMARASFGAGQYRAAAAQWGRVVGGRPPFEEVALRLVGAGDPHALATFLETRLQALSRSDRAQSTLAAAWLTELLCDRVNAAALEAGGDEGRPAYAAAVEALRSFLTRHVDSLDVGTTTSLLASYGRLEELQHYAAARGDDEGHLEHLLGRHDGAARALAVLRKPSVGAELVYRFAPPVMAQAPDDAVDFFISRGASLEPRRLLPALARFGEPPPPAVPAVSGGASAVSAAAAGRAAALRYVRFAIEALRCDDGTVHNLAAALLSLSPDEGPLLDYLSRWGRDALGRPLYDPKYALRLARDRDRPRACVKLLSQLGLHADAVALALDAVDLQLAKAVAETGPAEDDDQLRRKLWLEIARRVVQGGLGGGGGGGGGGGEAANKGRKADGAAAAAAAAAGRPGESAAAAAASAAAAAASGQAERIDQAMALLQEAGGLLRIEDVLPLFPDFVTIDAFKPAIVESLQRYSAQIEELKRDMDEATAIAEAVRTDLKLLSGRAATVGGREPCARCGRALLDAPPNAGGLPAGGAVPQFYVYPTGLAFHVLCAAEEVLQFGGPARARRTRQLLSRLARADPAAAAAAPPERPGTPPQQPPPPAAGEGGAGAGGGGGGADGSAAAAGGKDAAAGGGGGGGKDGGGGGGAAVIASLVAQLEEEVGCEDPWNGDLTVRLLDAPFTDPSSAKDAAEIEAWRV</sequence>
<feature type="region of interest" description="Disordered" evidence="5">
    <location>
        <begin position="17"/>
        <end position="70"/>
    </location>
</feature>
<feature type="compositionally biased region" description="Gly residues" evidence="5">
    <location>
        <begin position="1120"/>
        <end position="1134"/>
    </location>
</feature>
<comment type="caution">
    <text evidence="7">The sequence shown here is derived from an EMBL/GenBank/DDBJ whole genome shotgun (WGS) entry which is preliminary data.</text>
</comment>
<evidence type="ECO:0000313" key="8">
    <source>
        <dbReference type="Proteomes" id="UP000247498"/>
    </source>
</evidence>
<evidence type="ECO:0000313" key="7">
    <source>
        <dbReference type="EMBL" id="GBF90405.1"/>
    </source>
</evidence>
<reference evidence="7 8" key="1">
    <citation type="journal article" date="2018" name="Sci. Rep.">
        <title>Raphidocelis subcapitata (=Pseudokirchneriella subcapitata) provides an insight into genome evolution and environmental adaptations in the Sphaeropleales.</title>
        <authorList>
            <person name="Suzuki S."/>
            <person name="Yamaguchi H."/>
            <person name="Nakajima N."/>
            <person name="Kawachi M."/>
        </authorList>
    </citation>
    <scope>NUCLEOTIDE SEQUENCE [LARGE SCALE GENOMIC DNA]</scope>
    <source>
        <strain evidence="7 8">NIES-35</strain>
    </source>
</reference>
<dbReference type="GO" id="GO:0006904">
    <property type="term" value="P:vesicle docking involved in exocytosis"/>
    <property type="evidence" value="ECO:0007669"/>
    <property type="project" value="TreeGrafter"/>
</dbReference>
<gene>
    <name evidence="7" type="ORF">Rsub_03401</name>
</gene>
<feature type="region of interest" description="Disordered" evidence="5">
    <location>
        <begin position="384"/>
        <end position="415"/>
    </location>
</feature>
<dbReference type="GO" id="GO:0005768">
    <property type="term" value="C:endosome"/>
    <property type="evidence" value="ECO:0007669"/>
    <property type="project" value="TreeGrafter"/>
</dbReference>
<keyword evidence="3" id="KW-0862">Zinc</keyword>
<evidence type="ECO:0000256" key="3">
    <source>
        <dbReference type="ARBA" id="ARBA00022833"/>
    </source>
</evidence>
<feature type="domain" description="Pep3/Vps18 beta-propeller" evidence="6">
    <location>
        <begin position="86"/>
        <end position="463"/>
    </location>
</feature>
<proteinExistence type="predicted"/>
<feature type="coiled-coil region" evidence="4">
    <location>
        <begin position="984"/>
        <end position="1011"/>
    </location>
</feature>
<feature type="compositionally biased region" description="Gly residues" evidence="5">
    <location>
        <begin position="49"/>
        <end position="65"/>
    </location>
</feature>